<dbReference type="SUPFAM" id="SSF55486">
    <property type="entry name" value="Metalloproteases ('zincins'), catalytic domain"/>
    <property type="match status" value="1"/>
</dbReference>
<dbReference type="Proteomes" id="UP000294309">
    <property type="component" value="Chromosome"/>
</dbReference>
<name>A0A4P7AHP8_9MOLU</name>
<evidence type="ECO:0000256" key="1">
    <source>
        <dbReference type="SAM" id="Phobius"/>
    </source>
</evidence>
<keyword evidence="3" id="KW-1185">Reference proteome</keyword>
<evidence type="ECO:0000313" key="3">
    <source>
        <dbReference type="Proteomes" id="UP000294309"/>
    </source>
</evidence>
<sequence length="539" mass="60511">MKLSFKNLLLTLSIVFSSLFITSILYKENNFDNEGFYTNQNNLNNTNKATTTYNYKDLILDDYNSYVGQNILSKQMFYGRILKYYIANNVTGEKAINDVESIVDTFNGTTSYSKALFMQNLIASTINISAYGASSDNEFFAESFAKWLLTPDDIKNSSWAIINNFYTTVLPELIRNSYSIDSIPGTESKKLIEAAKNTVSKYSKLNEYDLSKSKKDSNPINLNYNSNTSIGWSDKIYSVNAIQGIINRSGINYANTDGLINVLSGWMNDSWTKAGEESINKFNNFNSNHFSSFSELDEKLKDFSLDINGVAQVSPEYLFTSLASYYKNDTPQGEDNLSEWTEQNSIEIRQVFLNLYNYLYSIINDGISSNKNEEKVLNVMTGLVISPDETLVDGDSGTLGYTATSGYGKANNTATTGDSYIVIRSDSLLLKEYHSQYKKGWFSTPEKFNVIVHEMGHALEAYGGKDENFRASSEISKTRTYSSLYKGTYLGGKNPKKANEESTNNFLKIIGIVFGVMAIVIIFVSVITVLSVRKKPKKI</sequence>
<evidence type="ECO:0000313" key="2">
    <source>
        <dbReference type="EMBL" id="QBQ07747.1"/>
    </source>
</evidence>
<keyword evidence="1" id="KW-1133">Transmembrane helix</keyword>
<dbReference type="OrthoDB" id="397686at2"/>
<keyword evidence="1" id="KW-0812">Transmembrane</keyword>
<feature type="transmembrane region" description="Helical" evidence="1">
    <location>
        <begin position="506"/>
        <end position="532"/>
    </location>
</feature>
<dbReference type="AlphaFoldDB" id="A0A4P7AHP8"/>
<reference evidence="2 3" key="1">
    <citation type="submission" date="2019-03" db="EMBL/GenBank/DDBJ databases">
        <title>Complete genome sequence of Spiroplasma gladiatoris TG-1 (DSM 22552).</title>
        <authorList>
            <person name="Lin Y.-C."/>
            <person name="Chou L."/>
            <person name="Kuo C.-H."/>
        </authorList>
    </citation>
    <scope>NUCLEOTIDE SEQUENCE [LARGE SCALE GENOMIC DNA]</scope>
    <source>
        <strain evidence="2 3">TG-1</strain>
    </source>
</reference>
<proteinExistence type="predicted"/>
<organism evidence="2 3">
    <name type="scientific">Spiroplasma gladiatoris</name>
    <dbReference type="NCBI Taxonomy" id="2143"/>
    <lineage>
        <taxon>Bacteria</taxon>
        <taxon>Bacillati</taxon>
        <taxon>Mycoplasmatota</taxon>
        <taxon>Mollicutes</taxon>
        <taxon>Entomoplasmatales</taxon>
        <taxon>Spiroplasmataceae</taxon>
        <taxon>Spiroplasma</taxon>
    </lineage>
</organism>
<dbReference type="KEGG" id="sgq:SGLAD_v1c05480"/>
<protein>
    <submittedName>
        <fullName evidence="2">Uncharacterized protein</fullName>
    </submittedName>
</protein>
<dbReference type="EMBL" id="CP038013">
    <property type="protein sequence ID" value="QBQ07747.1"/>
    <property type="molecule type" value="Genomic_DNA"/>
</dbReference>
<accession>A0A4P7AHP8</accession>
<keyword evidence="1" id="KW-0472">Membrane</keyword>
<dbReference type="RefSeq" id="WP_134297536.1">
    <property type="nucleotide sequence ID" value="NZ_CP038013.1"/>
</dbReference>
<gene>
    <name evidence="2" type="ORF">SGLAD_v1c05480</name>
</gene>